<feature type="chain" id="PRO_5040783331" description="DUF306 domain-containing protein" evidence="1">
    <location>
        <begin position="27"/>
        <end position="149"/>
    </location>
</feature>
<dbReference type="RefSeq" id="WP_272418763.1">
    <property type="nucleotide sequence ID" value="NZ_JAGTJJ010000006.1"/>
</dbReference>
<evidence type="ECO:0008006" key="4">
    <source>
        <dbReference type="Google" id="ProtNLM"/>
    </source>
</evidence>
<evidence type="ECO:0000313" key="2">
    <source>
        <dbReference type="EMBL" id="MDC3982013.1"/>
    </source>
</evidence>
<feature type="signal peptide" evidence="1">
    <location>
        <begin position="1"/>
        <end position="26"/>
    </location>
</feature>
<name>A0A9X4ARD6_9BACT</name>
<dbReference type="EMBL" id="JAGTJJ010000006">
    <property type="protein sequence ID" value="MDC3982013.1"/>
    <property type="molecule type" value="Genomic_DNA"/>
</dbReference>
<reference evidence="2 3" key="1">
    <citation type="submission" date="2021-04" db="EMBL/GenBank/DDBJ databases">
        <title>Genome analysis of Polyangium sp.</title>
        <authorList>
            <person name="Li Y."/>
            <person name="Wang J."/>
        </authorList>
    </citation>
    <scope>NUCLEOTIDE SEQUENCE [LARGE SCALE GENOMIC DNA]</scope>
    <source>
        <strain evidence="2 3">SDU14</strain>
    </source>
</reference>
<keyword evidence="1" id="KW-0732">Signal</keyword>
<gene>
    <name evidence="2" type="ORF">KEG57_15960</name>
</gene>
<accession>A0A9X4ARD6</accession>
<dbReference type="AlphaFoldDB" id="A0A9X4ARD6"/>
<comment type="caution">
    <text evidence="2">The sequence shown here is derived from an EMBL/GenBank/DDBJ whole genome shotgun (WGS) entry which is preliminary data.</text>
</comment>
<keyword evidence="3" id="KW-1185">Reference proteome</keyword>
<organism evidence="2 3">
    <name type="scientific">Polyangium jinanense</name>
    <dbReference type="NCBI Taxonomy" id="2829994"/>
    <lineage>
        <taxon>Bacteria</taxon>
        <taxon>Pseudomonadati</taxon>
        <taxon>Myxococcota</taxon>
        <taxon>Polyangia</taxon>
        <taxon>Polyangiales</taxon>
        <taxon>Polyangiaceae</taxon>
        <taxon>Polyangium</taxon>
    </lineage>
</organism>
<sequence>MKTTTRRPRASRALCALLLLSPAAGRADVSEDALPLLRIAEFRATIHGDWHEDRANSTEDRMVFVPQRVDLGPSRYRNTLHFGRDGSFSTLRLHPADAHYLCRGTFATLTERTLRAQCYDPLTRKTLVFDIQILETTEDRLVVRISTRE</sequence>
<evidence type="ECO:0000256" key="1">
    <source>
        <dbReference type="SAM" id="SignalP"/>
    </source>
</evidence>
<dbReference type="Proteomes" id="UP001151081">
    <property type="component" value="Unassembled WGS sequence"/>
</dbReference>
<evidence type="ECO:0000313" key="3">
    <source>
        <dbReference type="Proteomes" id="UP001151081"/>
    </source>
</evidence>
<proteinExistence type="predicted"/>
<protein>
    <recommendedName>
        <fullName evidence="4">DUF306 domain-containing protein</fullName>
    </recommendedName>
</protein>